<comment type="caution">
    <text evidence="2">The sequence shown here is derived from an EMBL/GenBank/DDBJ whole genome shotgun (WGS) entry which is preliminary data.</text>
</comment>
<gene>
    <name evidence="2" type="ORF">AD948_01225</name>
</gene>
<dbReference type="AlphaFoldDB" id="A0A149U846"/>
<evidence type="ECO:0000313" key="3">
    <source>
        <dbReference type="Proteomes" id="UP000075360"/>
    </source>
</evidence>
<reference evidence="2 3" key="1">
    <citation type="submission" date="2015-06" db="EMBL/GenBank/DDBJ databases">
        <title>Improved classification and identification of acetic acid bacteria using matrix-assisted laser desorption/ionization time-of-flight mass spectrometry; Gluconobacter nephelii and Gluconobacter uchimurae are later heterotypic synonyms of Gluconobacter japonicus and Gluconobacter oxydans, respectively.</title>
        <authorList>
            <person name="Li L."/>
            <person name="Cleenwerck I."/>
            <person name="De Vuyst L."/>
            <person name="Vandamme P."/>
        </authorList>
    </citation>
    <scope>NUCLEOTIDE SEQUENCE [LARGE SCALE GENOMIC DNA]</scope>
    <source>
        <strain evidence="2 3">LMG 23690</strain>
    </source>
</reference>
<protein>
    <submittedName>
        <fullName evidence="2">Uncharacterized protein</fullName>
    </submittedName>
</protein>
<accession>A0A149U846</accession>
<evidence type="ECO:0000313" key="2">
    <source>
        <dbReference type="EMBL" id="KXV61582.1"/>
    </source>
</evidence>
<name>A0A149U846_9PROT</name>
<organism evidence="2 3">
    <name type="scientific">Acetobacter senegalensis</name>
    <dbReference type="NCBI Taxonomy" id="446692"/>
    <lineage>
        <taxon>Bacteria</taxon>
        <taxon>Pseudomonadati</taxon>
        <taxon>Pseudomonadota</taxon>
        <taxon>Alphaproteobacteria</taxon>
        <taxon>Acetobacterales</taxon>
        <taxon>Acetobacteraceae</taxon>
        <taxon>Acetobacter</taxon>
    </lineage>
</organism>
<evidence type="ECO:0000256" key="1">
    <source>
        <dbReference type="SAM" id="MobiDB-lite"/>
    </source>
</evidence>
<proteinExistence type="predicted"/>
<feature type="compositionally biased region" description="Basic and acidic residues" evidence="1">
    <location>
        <begin position="65"/>
        <end position="75"/>
    </location>
</feature>
<sequence>MTQTHENPTPDLISANDNLTPEGVEKAAQAAVFAVANLIGRRMAREYFASYRAANDNCSSSDNLQKIKERQEGDC</sequence>
<dbReference type="PATRIC" id="fig|446692.4.peg.3052"/>
<dbReference type="EMBL" id="LHZU01000075">
    <property type="protein sequence ID" value="KXV61582.1"/>
    <property type="molecule type" value="Genomic_DNA"/>
</dbReference>
<feature type="region of interest" description="Disordered" evidence="1">
    <location>
        <begin position="56"/>
        <end position="75"/>
    </location>
</feature>
<dbReference type="Proteomes" id="UP000075360">
    <property type="component" value="Unassembled WGS sequence"/>
</dbReference>